<dbReference type="InterPro" id="IPR002372">
    <property type="entry name" value="PQQ_rpt_dom"/>
</dbReference>
<evidence type="ECO:0000256" key="2">
    <source>
        <dbReference type="ARBA" id="ARBA00022723"/>
    </source>
</evidence>
<dbReference type="Proteomes" id="UP000092952">
    <property type="component" value="Chromosome"/>
</dbReference>
<evidence type="ECO:0000256" key="8">
    <source>
        <dbReference type="PIRSR" id="PIRSR617512-4"/>
    </source>
</evidence>
<dbReference type="InterPro" id="IPR017512">
    <property type="entry name" value="PQQ_MeOH/EtOH_DH"/>
</dbReference>
<feature type="domain" description="Pyrrolo-quinoline quinone repeat" evidence="10">
    <location>
        <begin position="378"/>
        <end position="523"/>
    </location>
</feature>
<feature type="binding site" evidence="6">
    <location>
        <begin position="391"/>
        <end position="392"/>
    </location>
    <ligand>
        <name>pyrroloquinoline quinone</name>
        <dbReference type="ChEBI" id="CHEBI:58442"/>
    </ligand>
</feature>
<evidence type="ECO:0000256" key="7">
    <source>
        <dbReference type="PIRSR" id="PIRSR617512-3"/>
    </source>
</evidence>
<keyword evidence="9" id="KW-0732">Signal</keyword>
<sequence>MRVRQFLIGALAVLVGGAASAAAPTRDDLLADAVNTQDVVTYGMGLNVNRFSPLDQINAKTVDKLAPAWTANLDDDRGQEAQPLVHDGVIYAITHKSTFAFDARTGKQLWRHDLSFEKRMARVVCCGMIARGAVLYEGKLIRQALDNRVLALDMKTGQEVWSVQAADWQDGYTMTGAPLVADGVVIAGVAGGDMGVRGFLDGYDASTGKKLWRFWTTAGPDDPAGKTWEGDAYLHGGGATWLPGSYDPKLDLVYWGIGNPGPWNATVRPGDNLYTDSVVALRPKTGELVWHYQYIPNDTFDYDGVNELIQADLQIDGKTRQVILNANRNGFFYVIDRATGELLRANQFIDNQNWAKGLEPKTGRPILSDTAKAVLAGEEQVIWPSNIGGKNWGPASFNPNTGLVYLNGFELSMKYKLLNASWRRGMMFVAADFSFRLPEGGPPLGYLRAVDPLTGKRVWQVPYDPPANGGTLSTAGELVFTGLMTGELVAHHARTGKLLWSHKTASGIIGPPITYELDGQQYVAVMSGIGGLLALYLPHPELAKVPKGGSLTVFRLPAGGAQ</sequence>
<dbReference type="AlphaFoldDB" id="A0A1B1YRD1"/>
<evidence type="ECO:0000256" key="1">
    <source>
        <dbReference type="ARBA" id="ARBA00008156"/>
    </source>
</evidence>
<dbReference type="KEGG" id="gbi:PG2T_03440"/>
<keyword evidence="7" id="KW-0106">Calcium</keyword>
<evidence type="ECO:0000313" key="12">
    <source>
        <dbReference type="Proteomes" id="UP000092952"/>
    </source>
</evidence>
<feature type="domain" description="Pyrrolo-quinoline quinone repeat" evidence="10">
    <location>
        <begin position="41"/>
        <end position="342"/>
    </location>
</feature>
<feature type="binding site" evidence="7">
    <location>
        <position position="301"/>
    </location>
    <ligand>
        <name>Ca(2+)</name>
        <dbReference type="ChEBI" id="CHEBI:29108"/>
    </ligand>
</feature>
<dbReference type="SUPFAM" id="SSF50998">
    <property type="entry name" value="Quinoprotein alcohol dehydrogenase-like"/>
    <property type="match status" value="1"/>
</dbReference>
<evidence type="ECO:0000256" key="3">
    <source>
        <dbReference type="ARBA" id="ARBA00022891"/>
    </source>
</evidence>
<dbReference type="STRING" id="1810504.PG2T_03440"/>
<feature type="signal peptide" evidence="9">
    <location>
        <begin position="1"/>
        <end position="21"/>
    </location>
</feature>
<accession>A0A1B1YRD1</accession>
<evidence type="ECO:0000256" key="9">
    <source>
        <dbReference type="SAM" id="SignalP"/>
    </source>
</evidence>
<evidence type="ECO:0000256" key="6">
    <source>
        <dbReference type="PIRSR" id="PIRSR617512-2"/>
    </source>
</evidence>
<feature type="binding site" evidence="7">
    <location>
        <position position="259"/>
    </location>
    <ligand>
        <name>Ca(2+)</name>
        <dbReference type="ChEBI" id="CHEBI:29108"/>
    </ligand>
</feature>
<comment type="similarity">
    <text evidence="1">Belongs to the bacterial PQQ dehydrogenase family.</text>
</comment>
<protein>
    <submittedName>
        <fullName evidence="11">Quinonprotein alcohol dehydrogenase</fullName>
    </submittedName>
</protein>
<name>A0A1B1YRD1_9GAMM</name>
<comment type="cofactor">
    <cofactor evidence="7">
        <name>Ca(2+)</name>
        <dbReference type="ChEBI" id="CHEBI:29108"/>
    </cofactor>
    <text evidence="7">Binds 1 Ca(2+) ion per subunit.</text>
</comment>
<evidence type="ECO:0000259" key="10">
    <source>
        <dbReference type="Pfam" id="PF01011"/>
    </source>
</evidence>
<dbReference type="GO" id="GO:0005509">
    <property type="term" value="F:calcium ion binding"/>
    <property type="evidence" value="ECO:0007669"/>
    <property type="project" value="InterPro"/>
</dbReference>
<keyword evidence="8" id="KW-1015">Disulfide bond</keyword>
<dbReference type="PANTHER" id="PTHR32303:SF20">
    <property type="entry name" value="QUINOPROTEIN ETHANOL DEHYDROGENASE"/>
    <property type="match status" value="1"/>
</dbReference>
<keyword evidence="4" id="KW-0560">Oxidoreductase</keyword>
<comment type="cofactor">
    <cofactor evidence="6">
        <name>pyrroloquinoline quinone</name>
        <dbReference type="ChEBI" id="CHEBI:58442"/>
    </cofactor>
    <text evidence="6">Binds 1 PQQ group per subunit.</text>
</comment>
<feature type="binding site" evidence="6">
    <location>
        <position position="80"/>
    </location>
    <ligand>
        <name>pyrroloquinoline quinone</name>
        <dbReference type="ChEBI" id="CHEBI:58442"/>
    </ligand>
</feature>
<organism evidence="11 12">
    <name type="scientific">Immundisolibacter cernigliae</name>
    <dbReference type="NCBI Taxonomy" id="1810504"/>
    <lineage>
        <taxon>Bacteria</taxon>
        <taxon>Pseudomonadati</taxon>
        <taxon>Pseudomonadota</taxon>
        <taxon>Gammaproteobacteria</taxon>
        <taxon>Immundisolibacterales</taxon>
        <taxon>Immundisolibacteraceae</taxon>
        <taxon>Immundisolibacter</taxon>
    </lineage>
</organism>
<feature type="chain" id="PRO_5008532993" evidence="9">
    <location>
        <begin position="22"/>
        <end position="562"/>
    </location>
</feature>
<dbReference type="GO" id="GO:0016614">
    <property type="term" value="F:oxidoreductase activity, acting on CH-OH group of donors"/>
    <property type="evidence" value="ECO:0007669"/>
    <property type="project" value="InterPro"/>
</dbReference>
<feature type="binding site" evidence="6">
    <location>
        <position position="131"/>
    </location>
    <ligand>
        <name>pyrroloquinoline quinone</name>
        <dbReference type="ChEBI" id="CHEBI:58442"/>
    </ligand>
</feature>
<reference evidence="12" key="1">
    <citation type="submission" date="2016-03" db="EMBL/GenBank/DDBJ databases">
        <title>Complete genome sequence of Solimmundus cernigliae, representing a novel lineage of polycyclic aromatic hydrocarbon degraders within the Gammaproteobacteria.</title>
        <authorList>
            <person name="Singleton D.R."/>
            <person name="Dickey A.N."/>
            <person name="Scholl E.H."/>
            <person name="Wright F.A."/>
            <person name="Aitken M.D."/>
        </authorList>
    </citation>
    <scope>NUCLEOTIDE SEQUENCE [LARGE SCALE GENOMIC DNA]</scope>
    <source>
        <strain evidence="12">TR3.2</strain>
    </source>
</reference>
<keyword evidence="12" id="KW-1185">Reference proteome</keyword>
<dbReference type="RefSeq" id="WP_068802839.1">
    <property type="nucleotide sequence ID" value="NZ_CP014671.1"/>
</dbReference>
<dbReference type="InterPro" id="IPR018391">
    <property type="entry name" value="PQQ_b-propeller_rpt"/>
</dbReference>
<keyword evidence="2 7" id="KW-0479">Metal-binding</keyword>
<dbReference type="EMBL" id="CP014671">
    <property type="protein sequence ID" value="ANX03334.1"/>
    <property type="molecule type" value="Genomic_DNA"/>
</dbReference>
<dbReference type="InParanoid" id="A0A1B1YRD1"/>
<dbReference type="Gene3D" id="2.140.10.10">
    <property type="entry name" value="Quinoprotein alcohol dehydrogenase-like superfamily"/>
    <property type="match status" value="1"/>
</dbReference>
<evidence type="ECO:0000313" key="11">
    <source>
        <dbReference type="EMBL" id="ANX03334.1"/>
    </source>
</evidence>
<dbReference type="SMART" id="SM00564">
    <property type="entry name" value="PQQ"/>
    <property type="match status" value="6"/>
</dbReference>
<dbReference type="InterPro" id="IPR011047">
    <property type="entry name" value="Quinoprotein_ADH-like_sf"/>
</dbReference>
<feature type="disulfide bond" evidence="8">
    <location>
        <begin position="125"/>
        <end position="126"/>
    </location>
</feature>
<dbReference type="PANTHER" id="PTHR32303">
    <property type="entry name" value="QUINOPROTEIN ALCOHOL DEHYDROGENASE (CYTOCHROME C)"/>
    <property type="match status" value="1"/>
</dbReference>
<dbReference type="FunCoup" id="A0A1B1YRD1">
    <property type="interactions" value="45"/>
</dbReference>
<gene>
    <name evidence="11" type="ORF">PG2T_03440</name>
</gene>
<dbReference type="NCBIfam" id="TIGR03075">
    <property type="entry name" value="PQQ_enz_alc_DH"/>
    <property type="match status" value="1"/>
</dbReference>
<keyword evidence="3 6" id="KW-0634">PQQ</keyword>
<feature type="active site" description="Proton acceptor" evidence="5">
    <location>
        <position position="301"/>
    </location>
</feature>
<evidence type="ECO:0000256" key="5">
    <source>
        <dbReference type="PIRSR" id="PIRSR617512-1"/>
    </source>
</evidence>
<dbReference type="GO" id="GO:0016020">
    <property type="term" value="C:membrane"/>
    <property type="evidence" value="ECO:0007669"/>
    <property type="project" value="InterPro"/>
</dbReference>
<dbReference type="Pfam" id="PF01011">
    <property type="entry name" value="PQQ"/>
    <property type="match status" value="2"/>
</dbReference>
<feature type="binding site" evidence="6">
    <location>
        <position position="175"/>
    </location>
    <ligand>
        <name>pyrroloquinoline quinone</name>
        <dbReference type="ChEBI" id="CHEBI:58442"/>
    </ligand>
</feature>
<proteinExistence type="inferred from homology"/>
<evidence type="ECO:0000256" key="4">
    <source>
        <dbReference type="ARBA" id="ARBA00023002"/>
    </source>
</evidence>